<comment type="caution">
    <text evidence="2">The sequence shown here is derived from an EMBL/GenBank/DDBJ whole genome shotgun (WGS) entry which is preliminary data.</text>
</comment>
<evidence type="ECO:0000313" key="3">
    <source>
        <dbReference type="Proteomes" id="UP001557470"/>
    </source>
</evidence>
<proteinExistence type="predicted"/>
<evidence type="ECO:0000313" key="2">
    <source>
        <dbReference type="EMBL" id="KAL1007344.1"/>
    </source>
</evidence>
<dbReference type="EMBL" id="JAGEUA010000002">
    <property type="protein sequence ID" value="KAL1007344.1"/>
    <property type="molecule type" value="Genomic_DNA"/>
</dbReference>
<evidence type="ECO:0000256" key="1">
    <source>
        <dbReference type="SAM" id="MobiDB-lite"/>
    </source>
</evidence>
<gene>
    <name evidence="2" type="ORF">UPYG_G00085280</name>
</gene>
<dbReference type="AlphaFoldDB" id="A0ABD0XEP9"/>
<sequence>MGPGIVALRGPPQEHSYPTDCGEDGCLPDRLGSSLGRQDGPRHILVRTDNSSTVYHINHQGGTRSLRCVQVTQDLRFRAFRHLA</sequence>
<name>A0ABD0XEP9_UMBPY</name>
<keyword evidence="3" id="KW-1185">Reference proteome</keyword>
<dbReference type="Proteomes" id="UP001557470">
    <property type="component" value="Unassembled WGS sequence"/>
</dbReference>
<protein>
    <submittedName>
        <fullName evidence="2">Uncharacterized protein</fullName>
    </submittedName>
</protein>
<feature type="region of interest" description="Disordered" evidence="1">
    <location>
        <begin position="1"/>
        <end position="20"/>
    </location>
</feature>
<organism evidence="2 3">
    <name type="scientific">Umbra pygmaea</name>
    <name type="common">Eastern mudminnow</name>
    <dbReference type="NCBI Taxonomy" id="75934"/>
    <lineage>
        <taxon>Eukaryota</taxon>
        <taxon>Metazoa</taxon>
        <taxon>Chordata</taxon>
        <taxon>Craniata</taxon>
        <taxon>Vertebrata</taxon>
        <taxon>Euteleostomi</taxon>
        <taxon>Actinopterygii</taxon>
        <taxon>Neopterygii</taxon>
        <taxon>Teleostei</taxon>
        <taxon>Protacanthopterygii</taxon>
        <taxon>Esociformes</taxon>
        <taxon>Umbridae</taxon>
        <taxon>Umbra</taxon>
    </lineage>
</organism>
<accession>A0ABD0XEP9</accession>
<reference evidence="2 3" key="1">
    <citation type="submission" date="2024-06" db="EMBL/GenBank/DDBJ databases">
        <authorList>
            <person name="Pan Q."/>
            <person name="Wen M."/>
            <person name="Jouanno E."/>
            <person name="Zahm M."/>
            <person name="Klopp C."/>
            <person name="Cabau C."/>
            <person name="Louis A."/>
            <person name="Berthelot C."/>
            <person name="Parey E."/>
            <person name="Roest Crollius H."/>
            <person name="Montfort J."/>
            <person name="Robinson-Rechavi M."/>
            <person name="Bouchez O."/>
            <person name="Lampietro C."/>
            <person name="Lopez Roques C."/>
            <person name="Donnadieu C."/>
            <person name="Postlethwait J."/>
            <person name="Bobe J."/>
            <person name="Verreycken H."/>
            <person name="Guiguen Y."/>
        </authorList>
    </citation>
    <scope>NUCLEOTIDE SEQUENCE [LARGE SCALE GENOMIC DNA]</scope>
    <source>
        <strain evidence="2">Up_M1</strain>
        <tissue evidence="2">Testis</tissue>
    </source>
</reference>